<evidence type="ECO:0000256" key="6">
    <source>
        <dbReference type="ARBA" id="ARBA00023139"/>
    </source>
</evidence>
<keyword evidence="5 10" id="KW-0472">Membrane</keyword>
<dbReference type="PANTHER" id="PTHR22883:SF488">
    <property type="entry name" value="PALMITOYLTRANSFERASE"/>
    <property type="match status" value="1"/>
</dbReference>
<evidence type="ECO:0000256" key="7">
    <source>
        <dbReference type="ARBA" id="ARBA00023288"/>
    </source>
</evidence>
<dbReference type="GO" id="GO:0005783">
    <property type="term" value="C:endoplasmic reticulum"/>
    <property type="evidence" value="ECO:0007669"/>
    <property type="project" value="TreeGrafter"/>
</dbReference>
<keyword evidence="7" id="KW-0449">Lipoprotein</keyword>
<name>S7RTL3_GLOTA</name>
<feature type="compositionally biased region" description="Polar residues" evidence="11">
    <location>
        <begin position="166"/>
        <end position="182"/>
    </location>
</feature>
<dbReference type="OMA" id="DSPWAFI"/>
<evidence type="ECO:0000256" key="8">
    <source>
        <dbReference type="ARBA" id="ARBA00023315"/>
    </source>
</evidence>
<evidence type="ECO:0000313" key="14">
    <source>
        <dbReference type="Proteomes" id="UP000030669"/>
    </source>
</evidence>
<evidence type="ECO:0000313" key="13">
    <source>
        <dbReference type="EMBL" id="EPQ58010.1"/>
    </source>
</evidence>
<feature type="compositionally biased region" description="Polar residues" evidence="11">
    <location>
        <begin position="87"/>
        <end position="110"/>
    </location>
</feature>
<comment type="domain">
    <text evidence="10">The DHHC domain is required for palmitoyltransferase activity.</text>
</comment>
<feature type="region of interest" description="Disordered" evidence="11">
    <location>
        <begin position="443"/>
        <end position="462"/>
    </location>
</feature>
<dbReference type="eggNOG" id="KOG1311">
    <property type="taxonomic scope" value="Eukaryota"/>
</dbReference>
<evidence type="ECO:0000256" key="1">
    <source>
        <dbReference type="ARBA" id="ARBA00004141"/>
    </source>
</evidence>
<evidence type="ECO:0000256" key="2">
    <source>
        <dbReference type="ARBA" id="ARBA00022679"/>
    </source>
</evidence>
<evidence type="ECO:0000256" key="5">
    <source>
        <dbReference type="ARBA" id="ARBA00023136"/>
    </source>
</evidence>
<dbReference type="EMBL" id="KB469298">
    <property type="protein sequence ID" value="EPQ58010.1"/>
    <property type="molecule type" value="Genomic_DNA"/>
</dbReference>
<feature type="compositionally biased region" description="Polar residues" evidence="11">
    <location>
        <begin position="228"/>
        <end position="245"/>
    </location>
</feature>
<keyword evidence="14" id="KW-1185">Reference proteome</keyword>
<evidence type="ECO:0000256" key="4">
    <source>
        <dbReference type="ARBA" id="ARBA00022989"/>
    </source>
</evidence>
<dbReference type="AlphaFoldDB" id="S7RTL3"/>
<evidence type="ECO:0000259" key="12">
    <source>
        <dbReference type="Pfam" id="PF01529"/>
    </source>
</evidence>
<feature type="compositionally biased region" description="Basic and acidic residues" evidence="11">
    <location>
        <begin position="183"/>
        <end position="198"/>
    </location>
</feature>
<dbReference type="GeneID" id="19308235"/>
<dbReference type="PANTHER" id="PTHR22883">
    <property type="entry name" value="ZINC FINGER DHHC DOMAIN CONTAINING PROTEIN"/>
    <property type="match status" value="1"/>
</dbReference>
<accession>S7RTL3</accession>
<dbReference type="GO" id="GO:0016020">
    <property type="term" value="C:membrane"/>
    <property type="evidence" value="ECO:0007669"/>
    <property type="project" value="UniProtKB-SubCell"/>
</dbReference>
<dbReference type="InterPro" id="IPR001594">
    <property type="entry name" value="Palmitoyltrfase_DHHC"/>
</dbReference>
<dbReference type="HOGENOM" id="CLU_016096_0_0_1"/>
<dbReference type="Proteomes" id="UP000030669">
    <property type="component" value="Unassembled WGS sequence"/>
</dbReference>
<feature type="compositionally biased region" description="Pro residues" evidence="11">
    <location>
        <begin position="444"/>
        <end position="455"/>
    </location>
</feature>
<comment type="similarity">
    <text evidence="10">Belongs to the DHHC palmitoyltransferase family.</text>
</comment>
<feature type="compositionally biased region" description="Polar residues" evidence="11">
    <location>
        <begin position="20"/>
        <end position="41"/>
    </location>
</feature>
<feature type="compositionally biased region" description="Low complexity" evidence="11">
    <location>
        <begin position="271"/>
        <end position="281"/>
    </location>
</feature>
<keyword evidence="2 10" id="KW-0808">Transferase</keyword>
<dbReference type="OrthoDB" id="9909019at2759"/>
<dbReference type="InterPro" id="IPR039859">
    <property type="entry name" value="PFA4/ZDH16/20/ERF2-like"/>
</dbReference>
<feature type="domain" description="Palmitoyltransferase DHHC" evidence="12">
    <location>
        <begin position="476"/>
        <end position="601"/>
    </location>
</feature>
<dbReference type="KEGG" id="gtr:GLOTRDRAFT_71981"/>
<evidence type="ECO:0000256" key="11">
    <source>
        <dbReference type="SAM" id="MobiDB-lite"/>
    </source>
</evidence>
<dbReference type="RefSeq" id="XP_007863306.1">
    <property type="nucleotide sequence ID" value="XM_007865115.1"/>
</dbReference>
<comment type="subcellular location">
    <subcellularLocation>
        <location evidence="1">Membrane</location>
        <topology evidence="1">Multi-pass membrane protein</topology>
    </subcellularLocation>
</comment>
<sequence length="663" mass="72536">MAAPRSLSPSIPSFARSPSPRDTSAPSPTAHSPATLSSPTSRLPYGANRPRSGSAHLPAHARTDSVVSSTSQPRSRHSMTYAGQIPVINTQNASKPQASNVTPSSSSTHATGILPPASFFRPSRPNYYQPPPPFPRPSSALSNDSSHEMPDHFPLATLEERHDNKSQASLGSAAANPSYTAEETQREFESLRRSKSSREPLLPIGGSAKRSANLTLPGMSNGRGQGSSRGASERSQGGPSSTTSRGRVRDSMDRMEKLLRQGLSFDHIRRSPSISSPLSPGSDGGLQFGGMEIDDEDRVTSSPHSRYHRKSVSPATRSTPRPHSMYEFNPHPPPDTNPPLSAVPMIDENTGKPVRNYQLHPSRNRFFFSGRFLTGGDSPWAFVGSSCVVLSITGVWFGTTCVWWWRHKSPAVAIVGAYMCLLTISCMLATAFRDPGILPRNLDPDPPYPATPPPDGGVKAPLPRDLRVRTAYVRVKYCPTCKIYRPPRSSHCKMCDNCVDGCDHHCQWVNNCVGRRNYTFFFVFLMSAVTTSILIIITAALHLYFLTVDRHVDFRQALNMGAGSAVVFAMTIIVIWPVTALLAYHMRLLLLNVTTIEQIRNQALKSLAPGPAPYNPFSHGNWRRNLLAVLCRPAGYSWLDGHAVATEDKRRINPGMGAVEDKQ</sequence>
<dbReference type="Pfam" id="PF01529">
    <property type="entry name" value="DHHC"/>
    <property type="match status" value="1"/>
</dbReference>
<protein>
    <recommendedName>
        <fullName evidence="10">Palmitoyltransferase</fullName>
        <ecNumber evidence="10">2.3.1.225</ecNumber>
    </recommendedName>
</protein>
<feature type="region of interest" description="Disordered" evidence="11">
    <location>
        <begin position="1"/>
        <end position="323"/>
    </location>
</feature>
<keyword evidence="4 10" id="KW-1133">Transmembrane helix</keyword>
<proteinExistence type="inferred from homology"/>
<evidence type="ECO:0000256" key="9">
    <source>
        <dbReference type="ARBA" id="ARBA00048048"/>
    </source>
</evidence>
<gene>
    <name evidence="13" type="ORF">GLOTRDRAFT_71981</name>
</gene>
<keyword evidence="6" id="KW-0564">Palmitate</keyword>
<feature type="transmembrane region" description="Helical" evidence="10">
    <location>
        <begin position="565"/>
        <end position="584"/>
    </location>
</feature>
<feature type="transmembrane region" description="Helical" evidence="10">
    <location>
        <begin position="520"/>
        <end position="545"/>
    </location>
</feature>
<evidence type="ECO:0000256" key="3">
    <source>
        <dbReference type="ARBA" id="ARBA00022692"/>
    </source>
</evidence>
<keyword evidence="8 10" id="KW-0012">Acyltransferase</keyword>
<dbReference type="STRING" id="670483.S7RTL3"/>
<feature type="compositionally biased region" description="Basic and acidic residues" evidence="11">
    <location>
        <begin position="247"/>
        <end position="259"/>
    </location>
</feature>
<dbReference type="EC" id="2.3.1.225" evidence="10"/>
<keyword evidence="3 10" id="KW-0812">Transmembrane</keyword>
<feature type="transmembrane region" description="Helical" evidence="10">
    <location>
        <begin position="380"/>
        <end position="405"/>
    </location>
</feature>
<evidence type="ECO:0000256" key="10">
    <source>
        <dbReference type="RuleBase" id="RU079119"/>
    </source>
</evidence>
<feature type="transmembrane region" description="Helical" evidence="10">
    <location>
        <begin position="411"/>
        <end position="432"/>
    </location>
</feature>
<organism evidence="13 14">
    <name type="scientific">Gloeophyllum trabeum (strain ATCC 11539 / FP-39264 / Madison 617)</name>
    <name type="common">Brown rot fungus</name>
    <dbReference type="NCBI Taxonomy" id="670483"/>
    <lineage>
        <taxon>Eukaryota</taxon>
        <taxon>Fungi</taxon>
        <taxon>Dikarya</taxon>
        <taxon>Basidiomycota</taxon>
        <taxon>Agaricomycotina</taxon>
        <taxon>Agaricomycetes</taxon>
        <taxon>Gloeophyllales</taxon>
        <taxon>Gloeophyllaceae</taxon>
        <taxon>Gloeophyllum</taxon>
    </lineage>
</organism>
<dbReference type="PROSITE" id="PS50216">
    <property type="entry name" value="DHHC"/>
    <property type="match status" value="1"/>
</dbReference>
<dbReference type="GO" id="GO:0006612">
    <property type="term" value="P:protein targeting to membrane"/>
    <property type="evidence" value="ECO:0007669"/>
    <property type="project" value="TreeGrafter"/>
</dbReference>
<reference evidence="13 14" key="1">
    <citation type="journal article" date="2012" name="Science">
        <title>The Paleozoic origin of enzymatic lignin decomposition reconstructed from 31 fungal genomes.</title>
        <authorList>
            <person name="Floudas D."/>
            <person name="Binder M."/>
            <person name="Riley R."/>
            <person name="Barry K."/>
            <person name="Blanchette R.A."/>
            <person name="Henrissat B."/>
            <person name="Martinez A.T."/>
            <person name="Otillar R."/>
            <person name="Spatafora J.W."/>
            <person name="Yadav J.S."/>
            <person name="Aerts A."/>
            <person name="Benoit I."/>
            <person name="Boyd A."/>
            <person name="Carlson A."/>
            <person name="Copeland A."/>
            <person name="Coutinho P.M."/>
            <person name="de Vries R.P."/>
            <person name="Ferreira P."/>
            <person name="Findley K."/>
            <person name="Foster B."/>
            <person name="Gaskell J."/>
            <person name="Glotzer D."/>
            <person name="Gorecki P."/>
            <person name="Heitman J."/>
            <person name="Hesse C."/>
            <person name="Hori C."/>
            <person name="Igarashi K."/>
            <person name="Jurgens J.A."/>
            <person name="Kallen N."/>
            <person name="Kersten P."/>
            <person name="Kohler A."/>
            <person name="Kuees U."/>
            <person name="Kumar T.K.A."/>
            <person name="Kuo A."/>
            <person name="LaButti K."/>
            <person name="Larrondo L.F."/>
            <person name="Lindquist E."/>
            <person name="Ling A."/>
            <person name="Lombard V."/>
            <person name="Lucas S."/>
            <person name="Lundell T."/>
            <person name="Martin R."/>
            <person name="McLaughlin D.J."/>
            <person name="Morgenstern I."/>
            <person name="Morin E."/>
            <person name="Murat C."/>
            <person name="Nagy L.G."/>
            <person name="Nolan M."/>
            <person name="Ohm R.A."/>
            <person name="Patyshakuliyeva A."/>
            <person name="Rokas A."/>
            <person name="Ruiz-Duenas F.J."/>
            <person name="Sabat G."/>
            <person name="Salamov A."/>
            <person name="Samejima M."/>
            <person name="Schmutz J."/>
            <person name="Slot J.C."/>
            <person name="St John F."/>
            <person name="Stenlid J."/>
            <person name="Sun H."/>
            <person name="Sun S."/>
            <person name="Syed K."/>
            <person name="Tsang A."/>
            <person name="Wiebenga A."/>
            <person name="Young D."/>
            <person name="Pisabarro A."/>
            <person name="Eastwood D.C."/>
            <person name="Martin F."/>
            <person name="Cullen D."/>
            <person name="Grigoriev I.V."/>
            <person name="Hibbett D.S."/>
        </authorList>
    </citation>
    <scope>NUCLEOTIDE SEQUENCE [LARGE SCALE GENOMIC DNA]</scope>
    <source>
        <strain evidence="13 14">ATCC 11539</strain>
    </source>
</reference>
<comment type="catalytic activity">
    <reaction evidence="9 10">
        <text>L-cysteinyl-[protein] + hexadecanoyl-CoA = S-hexadecanoyl-L-cysteinyl-[protein] + CoA</text>
        <dbReference type="Rhea" id="RHEA:36683"/>
        <dbReference type="Rhea" id="RHEA-COMP:10131"/>
        <dbReference type="Rhea" id="RHEA-COMP:11032"/>
        <dbReference type="ChEBI" id="CHEBI:29950"/>
        <dbReference type="ChEBI" id="CHEBI:57287"/>
        <dbReference type="ChEBI" id="CHEBI:57379"/>
        <dbReference type="ChEBI" id="CHEBI:74151"/>
        <dbReference type="EC" id="2.3.1.225"/>
    </reaction>
</comment>
<dbReference type="GO" id="GO:0005794">
    <property type="term" value="C:Golgi apparatus"/>
    <property type="evidence" value="ECO:0007669"/>
    <property type="project" value="TreeGrafter"/>
</dbReference>
<dbReference type="GO" id="GO:0019706">
    <property type="term" value="F:protein-cysteine S-palmitoyltransferase activity"/>
    <property type="evidence" value="ECO:0007669"/>
    <property type="project" value="UniProtKB-EC"/>
</dbReference>